<reference evidence="1" key="2">
    <citation type="journal article" date="2015" name="Data Brief">
        <title>Shoot transcriptome of the giant reed, Arundo donax.</title>
        <authorList>
            <person name="Barrero R.A."/>
            <person name="Guerrero F.D."/>
            <person name="Moolhuijzen P."/>
            <person name="Goolsby J.A."/>
            <person name="Tidwell J."/>
            <person name="Bellgard S.E."/>
            <person name="Bellgard M.I."/>
        </authorList>
    </citation>
    <scope>NUCLEOTIDE SEQUENCE</scope>
    <source>
        <tissue evidence="1">Shoot tissue taken approximately 20 cm above the soil surface</tissue>
    </source>
</reference>
<protein>
    <submittedName>
        <fullName evidence="1">Uncharacterized protein</fullName>
    </submittedName>
</protein>
<accession>A0A0A9H5S8</accession>
<proteinExistence type="predicted"/>
<name>A0A0A9H5S8_ARUDO</name>
<reference evidence="1" key="1">
    <citation type="submission" date="2014-09" db="EMBL/GenBank/DDBJ databases">
        <authorList>
            <person name="Magalhaes I.L.F."/>
            <person name="Oliveira U."/>
            <person name="Santos F.R."/>
            <person name="Vidigal T.H.D.A."/>
            <person name="Brescovit A.D."/>
            <person name="Santos A.J."/>
        </authorList>
    </citation>
    <scope>NUCLEOTIDE SEQUENCE</scope>
    <source>
        <tissue evidence="1">Shoot tissue taken approximately 20 cm above the soil surface</tissue>
    </source>
</reference>
<sequence>MVLFVGSFFLSDTCMQDRVMRNSGWFQPGLSGLPSRFIVHSRTVDILRRANHDFLLRKY</sequence>
<evidence type="ECO:0000313" key="1">
    <source>
        <dbReference type="EMBL" id="JAE30211.1"/>
    </source>
</evidence>
<dbReference type="EMBL" id="GBRH01167685">
    <property type="protein sequence ID" value="JAE30211.1"/>
    <property type="molecule type" value="Transcribed_RNA"/>
</dbReference>
<dbReference type="AlphaFoldDB" id="A0A0A9H5S8"/>
<organism evidence="1">
    <name type="scientific">Arundo donax</name>
    <name type="common">Giant reed</name>
    <name type="synonym">Donax arundinaceus</name>
    <dbReference type="NCBI Taxonomy" id="35708"/>
    <lineage>
        <taxon>Eukaryota</taxon>
        <taxon>Viridiplantae</taxon>
        <taxon>Streptophyta</taxon>
        <taxon>Embryophyta</taxon>
        <taxon>Tracheophyta</taxon>
        <taxon>Spermatophyta</taxon>
        <taxon>Magnoliopsida</taxon>
        <taxon>Liliopsida</taxon>
        <taxon>Poales</taxon>
        <taxon>Poaceae</taxon>
        <taxon>PACMAD clade</taxon>
        <taxon>Arundinoideae</taxon>
        <taxon>Arundineae</taxon>
        <taxon>Arundo</taxon>
    </lineage>
</organism>